<proteinExistence type="predicted"/>
<name>A0A7W8DQ90_9BACT</name>
<dbReference type="EMBL" id="JACHIF010000003">
    <property type="protein sequence ID" value="MBB5037701.1"/>
    <property type="molecule type" value="Genomic_DNA"/>
</dbReference>
<evidence type="ECO:0000313" key="2">
    <source>
        <dbReference type="Proteomes" id="UP000534294"/>
    </source>
</evidence>
<protein>
    <submittedName>
        <fullName evidence="1">Uncharacterized protein</fullName>
    </submittedName>
</protein>
<sequence length="39" mass="4549">MLFWFLPSVESILKRVMNFDKALYEGGKSGHKLGWLPRP</sequence>
<dbReference type="Proteomes" id="UP000534294">
    <property type="component" value="Unassembled WGS sequence"/>
</dbReference>
<gene>
    <name evidence="1" type="ORF">HNQ64_001950</name>
</gene>
<dbReference type="AlphaFoldDB" id="A0A7W8DQ90"/>
<comment type="caution">
    <text evidence="1">The sequence shown here is derived from an EMBL/GenBank/DDBJ whole genome shotgun (WGS) entry which is preliminary data.</text>
</comment>
<accession>A0A7W8DQ90</accession>
<evidence type="ECO:0000313" key="1">
    <source>
        <dbReference type="EMBL" id="MBB5037701.1"/>
    </source>
</evidence>
<reference evidence="1 2" key="1">
    <citation type="submission" date="2020-08" db="EMBL/GenBank/DDBJ databases">
        <title>Genomic Encyclopedia of Type Strains, Phase IV (KMG-IV): sequencing the most valuable type-strain genomes for metagenomic binning, comparative biology and taxonomic classification.</title>
        <authorList>
            <person name="Goeker M."/>
        </authorList>
    </citation>
    <scope>NUCLEOTIDE SEQUENCE [LARGE SCALE GENOMIC DNA]</scope>
    <source>
        <strain evidence="1 2">DSM 12251</strain>
    </source>
</reference>
<keyword evidence="2" id="KW-1185">Reference proteome</keyword>
<organism evidence="1 2">
    <name type="scientific">Prosthecobacter dejongeii</name>
    <dbReference type="NCBI Taxonomy" id="48465"/>
    <lineage>
        <taxon>Bacteria</taxon>
        <taxon>Pseudomonadati</taxon>
        <taxon>Verrucomicrobiota</taxon>
        <taxon>Verrucomicrobiia</taxon>
        <taxon>Verrucomicrobiales</taxon>
        <taxon>Verrucomicrobiaceae</taxon>
        <taxon>Prosthecobacter</taxon>
    </lineage>
</organism>